<dbReference type="SUPFAM" id="SSF53474">
    <property type="entry name" value="alpha/beta-Hydrolases"/>
    <property type="match status" value="1"/>
</dbReference>
<keyword evidence="3" id="KW-0732">Signal</keyword>
<evidence type="ECO:0000256" key="1">
    <source>
        <dbReference type="ARBA" id="ARBA00010088"/>
    </source>
</evidence>
<feature type="signal peptide" evidence="3">
    <location>
        <begin position="1"/>
        <end position="24"/>
    </location>
</feature>
<keyword evidence="2" id="KW-0378">Hydrolase</keyword>
<dbReference type="InterPro" id="IPR029058">
    <property type="entry name" value="AB_hydrolase_fold"/>
</dbReference>
<comment type="similarity">
    <text evidence="1">Belongs to the peptidase S33 family.</text>
</comment>
<dbReference type="OrthoDB" id="425534at2759"/>
<keyword evidence="5" id="KW-1185">Reference proteome</keyword>
<dbReference type="GeneID" id="28766388"/>
<dbReference type="RefSeq" id="XP_018036675.1">
    <property type="nucleotide sequence ID" value="XM_018182902.1"/>
</dbReference>
<dbReference type="STRING" id="1460663.A0A177CHP4"/>
<evidence type="ECO:0000313" key="4">
    <source>
        <dbReference type="EMBL" id="OAG06310.1"/>
    </source>
</evidence>
<name>A0A177CHP4_9PLEO</name>
<feature type="chain" id="PRO_5008058187" evidence="3">
    <location>
        <begin position="25"/>
        <end position="314"/>
    </location>
</feature>
<sequence length="314" mass="34534">MPRKPSPIAMYIVSLAISLGPASALPYDSTNPSDRTLAWAPCDLDFPKITVDRITGPIDYATLEVPLHYTVLSSINSTLELQLIRHAATKEPFKGTVIFSPGGPGGSGIEQVATTGHLYRDEVFNGQCNVVGFDTRGTGRTIRFAFDPTKGSNVTTSFTSNAHPIRNNDATFASAAKWKVLKKKARDDRKCFTSSCKNTEGNVDVGRFLDTPFVVRDMVRLIDALAEDDKHRFWGRSYSIVLGQTFAAIFPDRVDRMLLDSNAFENWLLNCISTGPSLSPGIADFIRSGTTVQDIMPELAAVILQARRRPYRSP</sequence>
<protein>
    <submittedName>
        <fullName evidence="4">Uncharacterized protein</fullName>
    </submittedName>
</protein>
<evidence type="ECO:0000313" key="5">
    <source>
        <dbReference type="Proteomes" id="UP000077069"/>
    </source>
</evidence>
<dbReference type="EMBL" id="KV441552">
    <property type="protein sequence ID" value="OAG06310.1"/>
    <property type="molecule type" value="Genomic_DNA"/>
</dbReference>
<organism evidence="4 5">
    <name type="scientific">Paraphaeosphaeria sporulosa</name>
    <dbReference type="NCBI Taxonomy" id="1460663"/>
    <lineage>
        <taxon>Eukaryota</taxon>
        <taxon>Fungi</taxon>
        <taxon>Dikarya</taxon>
        <taxon>Ascomycota</taxon>
        <taxon>Pezizomycotina</taxon>
        <taxon>Dothideomycetes</taxon>
        <taxon>Pleosporomycetidae</taxon>
        <taxon>Pleosporales</taxon>
        <taxon>Massarineae</taxon>
        <taxon>Didymosphaeriaceae</taxon>
        <taxon>Paraphaeosphaeria</taxon>
    </lineage>
</organism>
<dbReference type="PANTHER" id="PTHR43248:SF25">
    <property type="entry name" value="AB HYDROLASE-1 DOMAIN-CONTAINING PROTEIN-RELATED"/>
    <property type="match status" value="1"/>
</dbReference>
<dbReference type="Gene3D" id="3.40.50.1820">
    <property type="entry name" value="alpha/beta hydrolase"/>
    <property type="match status" value="1"/>
</dbReference>
<accession>A0A177CHP4</accession>
<proteinExistence type="inferred from homology"/>
<dbReference type="InParanoid" id="A0A177CHP4"/>
<dbReference type="InterPro" id="IPR051601">
    <property type="entry name" value="Serine_prot/Carboxylest_S33"/>
</dbReference>
<dbReference type="Proteomes" id="UP000077069">
    <property type="component" value="Unassembled WGS sequence"/>
</dbReference>
<dbReference type="GO" id="GO:0016787">
    <property type="term" value="F:hydrolase activity"/>
    <property type="evidence" value="ECO:0007669"/>
    <property type="project" value="UniProtKB-KW"/>
</dbReference>
<dbReference type="PANTHER" id="PTHR43248">
    <property type="entry name" value="2-SUCCINYL-6-HYDROXY-2,4-CYCLOHEXADIENE-1-CARBOXYLATE SYNTHASE"/>
    <property type="match status" value="1"/>
</dbReference>
<reference evidence="4 5" key="1">
    <citation type="submission" date="2016-05" db="EMBL/GenBank/DDBJ databases">
        <title>Comparative analysis of secretome profiles of manganese(II)-oxidizing ascomycete fungi.</title>
        <authorList>
            <consortium name="DOE Joint Genome Institute"/>
            <person name="Zeiner C.A."/>
            <person name="Purvine S.O."/>
            <person name="Zink E.M."/>
            <person name="Wu S."/>
            <person name="Pasa-Tolic L."/>
            <person name="Chaput D.L."/>
            <person name="Haridas S."/>
            <person name="Grigoriev I.V."/>
            <person name="Santelli C.M."/>
            <person name="Hansel C.M."/>
        </authorList>
    </citation>
    <scope>NUCLEOTIDE SEQUENCE [LARGE SCALE GENOMIC DNA]</scope>
    <source>
        <strain evidence="4 5">AP3s5-JAC2a</strain>
    </source>
</reference>
<gene>
    <name evidence="4" type="ORF">CC84DRAFT_1217549</name>
</gene>
<evidence type="ECO:0000256" key="2">
    <source>
        <dbReference type="ARBA" id="ARBA00022801"/>
    </source>
</evidence>
<evidence type="ECO:0000256" key="3">
    <source>
        <dbReference type="SAM" id="SignalP"/>
    </source>
</evidence>
<dbReference type="AlphaFoldDB" id="A0A177CHP4"/>